<dbReference type="OrthoDB" id="9784036at2"/>
<evidence type="ECO:0000256" key="1">
    <source>
        <dbReference type="ARBA" id="ARBA00005622"/>
    </source>
</evidence>
<dbReference type="SUPFAM" id="SSF48452">
    <property type="entry name" value="TPR-like"/>
    <property type="match status" value="1"/>
</dbReference>
<dbReference type="EMBL" id="CP034759">
    <property type="protein sequence ID" value="QBG36203.1"/>
    <property type="molecule type" value="Genomic_DNA"/>
</dbReference>
<dbReference type="InterPro" id="IPR011990">
    <property type="entry name" value="TPR-like_helical_dom_sf"/>
</dbReference>
<dbReference type="GO" id="GO:0016788">
    <property type="term" value="F:hydrolase activity, acting on ester bonds"/>
    <property type="evidence" value="ECO:0007669"/>
    <property type="project" value="TreeGrafter"/>
</dbReference>
<dbReference type="InterPro" id="IPR000801">
    <property type="entry name" value="Esterase-like"/>
</dbReference>
<dbReference type="InterPro" id="IPR019734">
    <property type="entry name" value="TPR_rpt"/>
</dbReference>
<dbReference type="InterPro" id="IPR052558">
    <property type="entry name" value="Siderophore_Hydrolase_D"/>
</dbReference>
<feature type="chain" id="PRO_5020252908" evidence="3">
    <location>
        <begin position="23"/>
        <end position="401"/>
    </location>
</feature>
<dbReference type="SUPFAM" id="SSF53474">
    <property type="entry name" value="alpha/beta-Hydrolases"/>
    <property type="match status" value="1"/>
</dbReference>
<dbReference type="InterPro" id="IPR029058">
    <property type="entry name" value="AB_hydrolase_fold"/>
</dbReference>
<dbReference type="PANTHER" id="PTHR40841:SF2">
    <property type="entry name" value="SIDEROPHORE-DEGRADING ESTERASE (EUROFUNG)"/>
    <property type="match status" value="1"/>
</dbReference>
<dbReference type="SMART" id="SM00028">
    <property type="entry name" value="TPR"/>
    <property type="match status" value="3"/>
</dbReference>
<accession>A0A4P6P472</accession>
<dbReference type="Pfam" id="PF00756">
    <property type="entry name" value="Esterase"/>
    <property type="match status" value="1"/>
</dbReference>
<sequence>MLIQILKLILIMLLVHCQFASANTKEHYIVGDKITLQSKVLNEARELFIYTPEDYSAQNSYPVIYVLDGEYYFISTLGIVNALTATKKIPDAIVVAIKTSIRVRDFLPPIDDKPLSPQQEWIQKKFPRFGGTNKFRQFLQQELFPYIDKHYATQPNKTLIGHSNGGVFVLDTLLKQPKLFTNYLAISPAPWWGDQQIDSLFTQAIKSSPAVNLYLSIADEGNKFYAHSQRIAANLASTHSKQLNWQYLHFAEEDHQSTIYPSIYQGLSKLFADFYYQDIQAVGQLGELDDVINYYQTLSTRYNYNIKIPTSVLSELANVQLDHNRNDQAFVTLNYFIEQYPNTAYAHQSLAFAYMRTQQFSLAKTSFEKALAILSQQDDVSYTVIDFVKDMIAQADSKITK</sequence>
<organism evidence="4 5">
    <name type="scientific">Litorilituus sediminis</name>
    <dbReference type="NCBI Taxonomy" id="718192"/>
    <lineage>
        <taxon>Bacteria</taxon>
        <taxon>Pseudomonadati</taxon>
        <taxon>Pseudomonadota</taxon>
        <taxon>Gammaproteobacteria</taxon>
        <taxon>Alteromonadales</taxon>
        <taxon>Colwelliaceae</taxon>
        <taxon>Litorilituus</taxon>
    </lineage>
</organism>
<dbReference type="Gene3D" id="3.40.50.1820">
    <property type="entry name" value="alpha/beta hydrolase"/>
    <property type="match status" value="1"/>
</dbReference>
<dbReference type="Gene3D" id="1.25.40.10">
    <property type="entry name" value="Tetratricopeptide repeat domain"/>
    <property type="match status" value="1"/>
</dbReference>
<evidence type="ECO:0000256" key="3">
    <source>
        <dbReference type="SAM" id="SignalP"/>
    </source>
</evidence>
<comment type="similarity">
    <text evidence="1">Belongs to the esterase D family.</text>
</comment>
<evidence type="ECO:0000313" key="4">
    <source>
        <dbReference type="EMBL" id="QBG36203.1"/>
    </source>
</evidence>
<keyword evidence="5" id="KW-1185">Reference proteome</keyword>
<keyword evidence="2" id="KW-0378">Hydrolase</keyword>
<dbReference type="RefSeq" id="WP_130602130.1">
    <property type="nucleotide sequence ID" value="NZ_CP034759.1"/>
</dbReference>
<evidence type="ECO:0000256" key="2">
    <source>
        <dbReference type="ARBA" id="ARBA00022801"/>
    </source>
</evidence>
<evidence type="ECO:0000313" key="5">
    <source>
        <dbReference type="Proteomes" id="UP000290244"/>
    </source>
</evidence>
<gene>
    <name evidence="4" type="ORF">EMK97_10985</name>
</gene>
<dbReference type="PANTHER" id="PTHR40841">
    <property type="entry name" value="SIDEROPHORE TRIACETYLFUSARININE C ESTERASE"/>
    <property type="match status" value="1"/>
</dbReference>
<dbReference type="AlphaFoldDB" id="A0A4P6P472"/>
<keyword evidence="3" id="KW-0732">Signal</keyword>
<feature type="signal peptide" evidence="3">
    <location>
        <begin position="1"/>
        <end position="22"/>
    </location>
</feature>
<name>A0A4P6P472_9GAMM</name>
<dbReference type="KEGG" id="lsd:EMK97_10985"/>
<proteinExistence type="inferred from homology"/>
<reference evidence="4 5" key="1">
    <citation type="submission" date="2018-12" db="EMBL/GenBank/DDBJ databases">
        <title>Complete genome of Litorilituus sediminis.</title>
        <authorList>
            <person name="Liu A."/>
            <person name="Rong J."/>
        </authorList>
    </citation>
    <scope>NUCLEOTIDE SEQUENCE [LARGE SCALE GENOMIC DNA]</scope>
    <source>
        <strain evidence="4 5">JCM 17549</strain>
    </source>
</reference>
<dbReference type="Proteomes" id="UP000290244">
    <property type="component" value="Chromosome"/>
</dbReference>
<protein>
    <submittedName>
        <fullName evidence="4">Esterase</fullName>
    </submittedName>
</protein>